<dbReference type="InParanoid" id="A0A0C3IAW2"/>
<name>A0A0C3IAW2_PISTI</name>
<accession>A0A0C3IAW2</accession>
<organism evidence="1 2">
    <name type="scientific">Pisolithus tinctorius Marx 270</name>
    <dbReference type="NCBI Taxonomy" id="870435"/>
    <lineage>
        <taxon>Eukaryota</taxon>
        <taxon>Fungi</taxon>
        <taxon>Dikarya</taxon>
        <taxon>Basidiomycota</taxon>
        <taxon>Agaricomycotina</taxon>
        <taxon>Agaricomycetes</taxon>
        <taxon>Agaricomycetidae</taxon>
        <taxon>Boletales</taxon>
        <taxon>Sclerodermatineae</taxon>
        <taxon>Pisolithaceae</taxon>
        <taxon>Pisolithus</taxon>
    </lineage>
</organism>
<dbReference type="Proteomes" id="UP000054217">
    <property type="component" value="Unassembled WGS sequence"/>
</dbReference>
<reference evidence="2" key="2">
    <citation type="submission" date="2015-01" db="EMBL/GenBank/DDBJ databases">
        <title>Evolutionary Origins and Diversification of the Mycorrhizal Mutualists.</title>
        <authorList>
            <consortium name="DOE Joint Genome Institute"/>
            <consortium name="Mycorrhizal Genomics Consortium"/>
            <person name="Kohler A."/>
            <person name="Kuo A."/>
            <person name="Nagy L.G."/>
            <person name="Floudas D."/>
            <person name="Copeland A."/>
            <person name="Barry K.W."/>
            <person name="Cichocki N."/>
            <person name="Veneault-Fourrey C."/>
            <person name="LaButti K."/>
            <person name="Lindquist E.A."/>
            <person name="Lipzen A."/>
            <person name="Lundell T."/>
            <person name="Morin E."/>
            <person name="Murat C."/>
            <person name="Riley R."/>
            <person name="Ohm R."/>
            <person name="Sun H."/>
            <person name="Tunlid A."/>
            <person name="Henrissat B."/>
            <person name="Grigoriev I.V."/>
            <person name="Hibbett D.S."/>
            <person name="Martin F."/>
        </authorList>
    </citation>
    <scope>NUCLEOTIDE SEQUENCE [LARGE SCALE GENOMIC DNA]</scope>
    <source>
        <strain evidence="2">Marx 270</strain>
    </source>
</reference>
<dbReference type="HOGENOM" id="CLU_2400574_0_0_1"/>
<proteinExistence type="predicted"/>
<keyword evidence="2" id="KW-1185">Reference proteome</keyword>
<reference evidence="1 2" key="1">
    <citation type="submission" date="2014-04" db="EMBL/GenBank/DDBJ databases">
        <authorList>
            <consortium name="DOE Joint Genome Institute"/>
            <person name="Kuo A."/>
            <person name="Kohler A."/>
            <person name="Costa M.D."/>
            <person name="Nagy L.G."/>
            <person name="Floudas D."/>
            <person name="Copeland A."/>
            <person name="Barry K.W."/>
            <person name="Cichocki N."/>
            <person name="Veneault-Fourrey C."/>
            <person name="LaButti K."/>
            <person name="Lindquist E.A."/>
            <person name="Lipzen A."/>
            <person name="Lundell T."/>
            <person name="Morin E."/>
            <person name="Murat C."/>
            <person name="Sun H."/>
            <person name="Tunlid A."/>
            <person name="Henrissat B."/>
            <person name="Grigoriev I.V."/>
            <person name="Hibbett D.S."/>
            <person name="Martin F."/>
            <person name="Nordberg H.P."/>
            <person name="Cantor M.N."/>
            <person name="Hua S.X."/>
        </authorList>
    </citation>
    <scope>NUCLEOTIDE SEQUENCE [LARGE SCALE GENOMIC DNA]</scope>
    <source>
        <strain evidence="1 2">Marx 270</strain>
    </source>
</reference>
<dbReference type="AlphaFoldDB" id="A0A0C3IAW2"/>
<gene>
    <name evidence="1" type="ORF">M404DRAFT_1008522</name>
</gene>
<sequence length="93" mass="10215">MASLRHVASGYDARRSLNSFRTLGRPQESSGEGGQHLQQGFSAFSQVVRGDFSETLLGRSVWSKVVGAACQIRAQELPRVNQTEELPTLLLKI</sequence>
<evidence type="ECO:0000313" key="1">
    <source>
        <dbReference type="EMBL" id="KIN94217.1"/>
    </source>
</evidence>
<dbReference type="EMBL" id="KN832108">
    <property type="protein sequence ID" value="KIN94217.1"/>
    <property type="molecule type" value="Genomic_DNA"/>
</dbReference>
<evidence type="ECO:0000313" key="2">
    <source>
        <dbReference type="Proteomes" id="UP000054217"/>
    </source>
</evidence>
<protein>
    <submittedName>
        <fullName evidence="1">Uncharacterized protein</fullName>
    </submittedName>
</protein>